<comment type="caution">
    <text evidence="2">The sequence shown here is derived from an EMBL/GenBank/DDBJ whole genome shotgun (WGS) entry which is preliminary data.</text>
</comment>
<protein>
    <recommendedName>
        <fullName evidence="4">SMI1/KNR4 family protein</fullName>
    </recommendedName>
</protein>
<accession>A0A365GVP2</accession>
<reference evidence="2 3" key="1">
    <citation type="submission" date="2018-06" db="EMBL/GenBank/DDBJ databases">
        <title>Actinomadura craniellae sp. nov. isolated from marine sponge Craniella sp.</title>
        <authorList>
            <person name="Li L."/>
            <person name="Xu Q.H."/>
            <person name="Lin H.W."/>
            <person name="Lu Y.H."/>
        </authorList>
    </citation>
    <scope>NUCLEOTIDE SEQUENCE [LARGE SCALE GENOMIC DNA]</scope>
    <source>
        <strain evidence="2 3">LHW63021</strain>
    </source>
</reference>
<evidence type="ECO:0000256" key="1">
    <source>
        <dbReference type="SAM" id="MobiDB-lite"/>
    </source>
</evidence>
<name>A0A365GVP2_9ACTN</name>
<dbReference type="InterPro" id="IPR037883">
    <property type="entry name" value="Knr4/Smi1-like_sf"/>
</dbReference>
<gene>
    <name evidence="2" type="ORF">DPM19_33460</name>
</gene>
<dbReference type="AlphaFoldDB" id="A0A365GVP2"/>
<dbReference type="SUPFAM" id="SSF160631">
    <property type="entry name" value="SMI1/KNR4-like"/>
    <property type="match status" value="1"/>
</dbReference>
<organism evidence="2 3">
    <name type="scientific">Actinomadura craniellae</name>
    <dbReference type="NCBI Taxonomy" id="2231787"/>
    <lineage>
        <taxon>Bacteria</taxon>
        <taxon>Bacillati</taxon>
        <taxon>Actinomycetota</taxon>
        <taxon>Actinomycetes</taxon>
        <taxon>Streptosporangiales</taxon>
        <taxon>Thermomonosporaceae</taxon>
        <taxon>Actinomadura</taxon>
    </lineage>
</organism>
<keyword evidence="3" id="KW-1185">Reference proteome</keyword>
<evidence type="ECO:0000313" key="3">
    <source>
        <dbReference type="Proteomes" id="UP000251891"/>
    </source>
</evidence>
<feature type="compositionally biased region" description="Acidic residues" evidence="1">
    <location>
        <begin position="167"/>
        <end position="177"/>
    </location>
</feature>
<feature type="region of interest" description="Disordered" evidence="1">
    <location>
        <begin position="165"/>
        <end position="186"/>
    </location>
</feature>
<evidence type="ECO:0008006" key="4">
    <source>
        <dbReference type="Google" id="ProtNLM"/>
    </source>
</evidence>
<proteinExistence type="predicted"/>
<dbReference type="OrthoDB" id="5572373at2"/>
<dbReference type="Pfam" id="PF14568">
    <property type="entry name" value="SUKH_6"/>
    <property type="match status" value="1"/>
</dbReference>
<dbReference type="EMBL" id="QLYX01000024">
    <property type="protein sequence ID" value="RAY10870.1"/>
    <property type="molecule type" value="Genomic_DNA"/>
</dbReference>
<evidence type="ECO:0000313" key="2">
    <source>
        <dbReference type="EMBL" id="RAY10870.1"/>
    </source>
</evidence>
<dbReference type="RefSeq" id="WP_111872110.1">
    <property type="nucleotide sequence ID" value="NZ_QLYX01000024.1"/>
</dbReference>
<sequence>MASSPFLSKLMARVSPPPEPTFGTSSWQQVFAELGTALPADYVEFIDTYGSCEFGGYLAIADPRSYGTTLTYHQVWCDHGDQYRESRERFPDLLPLAAWPEPGGFLGWGSDIDGNWFGWLTEGEPDRWPTAVWGRQMKDGLVGPVPMTEFLFGWLSHPPAFHGLPDLSDENERDDDSPNQISCHSW</sequence>
<dbReference type="Proteomes" id="UP000251891">
    <property type="component" value="Unassembled WGS sequence"/>
</dbReference>